<dbReference type="AlphaFoldDB" id="A0A5R9LCE3"/>
<dbReference type="EMBL" id="VCHQ01000031">
    <property type="protein sequence ID" value="TLV08769.1"/>
    <property type="molecule type" value="Genomic_DNA"/>
</dbReference>
<gene>
    <name evidence="1" type="ORF">FE839_20995</name>
</gene>
<accession>A0A5R9LCE3</accession>
<evidence type="ECO:0000313" key="2">
    <source>
        <dbReference type="Proteomes" id="UP000307430"/>
    </source>
</evidence>
<sequence>MSTIFYQSGTQRTEKASEAEEQIWFEHQQQQHGESQHCFAWTLDSRVDTGRLVNALLWPTRWAART</sequence>
<reference evidence="1 2" key="1">
    <citation type="submission" date="2019-05" db="EMBL/GenBank/DDBJ databases">
        <title>Genome sequence of Klebsiella sp strain TOUT106.</title>
        <authorList>
            <person name="Rahi P."/>
            <person name="Chaudhari D."/>
        </authorList>
    </citation>
    <scope>NUCLEOTIDE SEQUENCE [LARGE SCALE GENOMIC DNA]</scope>
    <source>
        <strain evidence="1 2">TOUT106</strain>
    </source>
</reference>
<evidence type="ECO:0000313" key="1">
    <source>
        <dbReference type="EMBL" id="TLV08769.1"/>
    </source>
</evidence>
<proteinExistence type="predicted"/>
<keyword evidence="2" id="KW-1185">Reference proteome</keyword>
<dbReference type="RefSeq" id="WP_138362704.1">
    <property type="nucleotide sequence ID" value="NZ_VCHQ01000031.1"/>
</dbReference>
<organism evidence="1 2">
    <name type="scientific">Klebsiella indica</name>
    <dbReference type="NCBI Taxonomy" id="2582917"/>
    <lineage>
        <taxon>Bacteria</taxon>
        <taxon>Pseudomonadati</taxon>
        <taxon>Pseudomonadota</taxon>
        <taxon>Gammaproteobacteria</taxon>
        <taxon>Enterobacterales</taxon>
        <taxon>Enterobacteriaceae</taxon>
        <taxon>Klebsiella/Raoultella group</taxon>
        <taxon>Klebsiella</taxon>
    </lineage>
</organism>
<protein>
    <submittedName>
        <fullName evidence="1">Uncharacterized protein</fullName>
    </submittedName>
</protein>
<comment type="caution">
    <text evidence="1">The sequence shown here is derived from an EMBL/GenBank/DDBJ whole genome shotgun (WGS) entry which is preliminary data.</text>
</comment>
<dbReference type="Proteomes" id="UP000307430">
    <property type="component" value="Unassembled WGS sequence"/>
</dbReference>
<name>A0A5R9LCE3_9ENTR</name>